<dbReference type="Pfam" id="PF00753">
    <property type="entry name" value="Lactamase_B"/>
    <property type="match status" value="1"/>
</dbReference>
<evidence type="ECO:0000259" key="5">
    <source>
        <dbReference type="SMART" id="SM00849"/>
    </source>
</evidence>
<keyword evidence="2" id="KW-0479">Metal-binding</keyword>
<keyword evidence="7" id="KW-1185">Reference proteome</keyword>
<dbReference type="Proteomes" id="UP001363035">
    <property type="component" value="Unassembled WGS sequence"/>
</dbReference>
<evidence type="ECO:0000313" key="7">
    <source>
        <dbReference type="Proteomes" id="UP001363035"/>
    </source>
</evidence>
<dbReference type="SMART" id="SM00849">
    <property type="entry name" value="Lactamase_B"/>
    <property type="match status" value="1"/>
</dbReference>
<comment type="cofactor">
    <cofactor evidence="1">
        <name>Zn(2+)</name>
        <dbReference type="ChEBI" id="CHEBI:29105"/>
    </cofactor>
</comment>
<dbReference type="Gene3D" id="3.60.15.10">
    <property type="entry name" value="Ribonuclease Z/Hydroxyacylglutathione hydrolase-like"/>
    <property type="match status" value="1"/>
</dbReference>
<dbReference type="InterPro" id="IPR051453">
    <property type="entry name" value="MBL_Glyoxalase_II"/>
</dbReference>
<accession>A0ABU8I225</accession>
<feature type="domain" description="Metallo-beta-lactamase" evidence="5">
    <location>
        <begin position="13"/>
        <end position="191"/>
    </location>
</feature>
<dbReference type="PANTHER" id="PTHR46233:SF3">
    <property type="entry name" value="HYDROXYACYLGLUTATHIONE HYDROLASE GLOC"/>
    <property type="match status" value="1"/>
</dbReference>
<name>A0ABU8I225_9SPHI</name>
<evidence type="ECO:0000313" key="6">
    <source>
        <dbReference type="EMBL" id="MEI5983698.1"/>
    </source>
</evidence>
<evidence type="ECO:0000256" key="4">
    <source>
        <dbReference type="ARBA" id="ARBA00022833"/>
    </source>
</evidence>
<protein>
    <submittedName>
        <fullName evidence="6">MBL fold metallo-hydrolase</fullName>
    </submittedName>
</protein>
<sequence>MVKIQRFENSPIDSVTYIISNPANLEAIIVDPGTENDERIVKYLNDNLLTLKYIFLTHEHFDHILGVNFMRSIFPKVQLISSQKTSERLPNSKKNLAIFHNYFNLVVNEADHIVSNGKIQMIDLDFEIFETPGHTDSSISLKFEKYFFSGDFLLKGTRIVTNLPSGSKKQYQESVEKYSDMLDELIIHPGHGDIYVFNK</sequence>
<dbReference type="InterPro" id="IPR036866">
    <property type="entry name" value="RibonucZ/Hydroxyglut_hydro"/>
</dbReference>
<dbReference type="InterPro" id="IPR001279">
    <property type="entry name" value="Metallo-B-lactamas"/>
</dbReference>
<dbReference type="EMBL" id="JAYLLN010000003">
    <property type="protein sequence ID" value="MEI5983698.1"/>
    <property type="molecule type" value="Genomic_DNA"/>
</dbReference>
<dbReference type="SUPFAM" id="SSF56281">
    <property type="entry name" value="Metallo-hydrolase/oxidoreductase"/>
    <property type="match status" value="1"/>
</dbReference>
<proteinExistence type="predicted"/>
<dbReference type="CDD" id="cd06262">
    <property type="entry name" value="metallo-hydrolase-like_MBL-fold"/>
    <property type="match status" value="1"/>
</dbReference>
<keyword evidence="3" id="KW-0378">Hydrolase</keyword>
<reference evidence="6 7" key="1">
    <citation type="submission" date="2024-01" db="EMBL/GenBank/DDBJ databases">
        <title>Sphingobacterium tenebrionis sp. nov., a novel endophyte isolated from tenebrio molitor intestines.</title>
        <authorList>
            <person name="Zhang C."/>
        </authorList>
    </citation>
    <scope>NUCLEOTIDE SEQUENCE [LARGE SCALE GENOMIC DNA]</scope>
    <source>
        <strain evidence="6 7">PU5-4</strain>
    </source>
</reference>
<evidence type="ECO:0000256" key="3">
    <source>
        <dbReference type="ARBA" id="ARBA00022801"/>
    </source>
</evidence>
<organism evidence="6 7">
    <name type="scientific">Sphingobacterium tenebrionis</name>
    <dbReference type="NCBI Taxonomy" id="3111775"/>
    <lineage>
        <taxon>Bacteria</taxon>
        <taxon>Pseudomonadati</taxon>
        <taxon>Bacteroidota</taxon>
        <taxon>Sphingobacteriia</taxon>
        <taxon>Sphingobacteriales</taxon>
        <taxon>Sphingobacteriaceae</taxon>
        <taxon>Sphingobacterium</taxon>
    </lineage>
</organism>
<keyword evidence="4" id="KW-0862">Zinc</keyword>
<comment type="caution">
    <text evidence="6">The sequence shown here is derived from an EMBL/GenBank/DDBJ whole genome shotgun (WGS) entry which is preliminary data.</text>
</comment>
<dbReference type="RefSeq" id="WP_336557145.1">
    <property type="nucleotide sequence ID" value="NZ_JAYLLN010000003.1"/>
</dbReference>
<evidence type="ECO:0000256" key="1">
    <source>
        <dbReference type="ARBA" id="ARBA00001947"/>
    </source>
</evidence>
<evidence type="ECO:0000256" key="2">
    <source>
        <dbReference type="ARBA" id="ARBA00022723"/>
    </source>
</evidence>
<dbReference type="PANTHER" id="PTHR46233">
    <property type="entry name" value="HYDROXYACYLGLUTATHIONE HYDROLASE GLOC"/>
    <property type="match status" value="1"/>
</dbReference>
<gene>
    <name evidence="6" type="ORF">VJ786_02150</name>
</gene>